<accession>A0A0C1EER1</accession>
<dbReference type="PATRIC" id="fig|83552.4.peg.238"/>
<evidence type="ECO:0000313" key="2">
    <source>
        <dbReference type="Proteomes" id="UP000031307"/>
    </source>
</evidence>
<name>A0A0C1EER1_9BACT</name>
<reference evidence="1 2" key="1">
    <citation type="journal article" date="2014" name="Mol. Biol. Evol.">
        <title>Massive expansion of Ubiquitination-related gene families within the Chlamydiae.</title>
        <authorList>
            <person name="Domman D."/>
            <person name="Collingro A."/>
            <person name="Lagkouvardos I."/>
            <person name="Gehre L."/>
            <person name="Weinmaier T."/>
            <person name="Rattei T."/>
            <person name="Subtil A."/>
            <person name="Horn M."/>
        </authorList>
    </citation>
    <scope>NUCLEOTIDE SEQUENCE [LARGE SCALE GENOMIC DNA]</scope>
    <source>
        <strain evidence="1 2">OEW1</strain>
    </source>
</reference>
<protein>
    <submittedName>
        <fullName evidence="1">Uncharacterized protein</fullName>
    </submittedName>
</protein>
<dbReference type="AlphaFoldDB" id="A0A0C1EER1"/>
<comment type="caution">
    <text evidence="1">The sequence shown here is derived from an EMBL/GenBank/DDBJ whole genome shotgun (WGS) entry which is preliminary data.</text>
</comment>
<dbReference type="Proteomes" id="UP000031307">
    <property type="component" value="Unassembled WGS sequence"/>
</dbReference>
<gene>
    <name evidence="1" type="ORF">DB43_DU00150</name>
</gene>
<organism evidence="1 2">
    <name type="scientific">Parachlamydia acanthamoebae</name>
    <dbReference type="NCBI Taxonomy" id="83552"/>
    <lineage>
        <taxon>Bacteria</taxon>
        <taxon>Pseudomonadati</taxon>
        <taxon>Chlamydiota</taxon>
        <taxon>Chlamydiia</taxon>
        <taxon>Parachlamydiales</taxon>
        <taxon>Parachlamydiaceae</taxon>
        <taxon>Parachlamydia</taxon>
    </lineage>
</organism>
<proteinExistence type="predicted"/>
<dbReference type="RefSeq" id="WP_013924560.1">
    <property type="nucleotide sequence ID" value="NZ_BAWW01000003.1"/>
</dbReference>
<evidence type="ECO:0000313" key="1">
    <source>
        <dbReference type="EMBL" id="KIA78548.1"/>
    </source>
</evidence>
<dbReference type="EMBL" id="JSAM01000015">
    <property type="protein sequence ID" value="KIA78548.1"/>
    <property type="molecule type" value="Genomic_DNA"/>
</dbReference>
<sequence length="219" mass="24455">MTTITNSFFWKLPTSWPNTQTLRTSTTLIVNIAAKAIQSSLCSVGVHLATSTINALGACCIRPITIGCALYDKRYTRVALELLALGSLLSPPTYGQIVCLAVDLISEALNFYEKSQESNSQEMVPVKRQATELFSTFKWKDKLDPKNPVEALKILNIPEEEAHNIDYITAQYEKLKNNHTKKIQKISSGAFAELIKDMLEEVELAYKTLNESLPVQTNQ</sequence>